<dbReference type="AlphaFoldDB" id="A0A2P6P2V9"/>
<dbReference type="EMBL" id="PDCK01000045">
    <property type="protein sequence ID" value="PRQ16264.1"/>
    <property type="molecule type" value="Genomic_DNA"/>
</dbReference>
<protein>
    <submittedName>
        <fullName evidence="1">Uncharacterized protein</fullName>
    </submittedName>
</protein>
<sequence>MFHASSLHGPDVDMLIEILNAISNIGHRVDASLTSTVVLSSSTHVPIEADGEERNIVMTDYRESSKMDSLEQGIEPSSDSLVGYAELLLPSCVSKVASLLETVLQNGVVLQLFTLPLLSLSITVSPSIPIAFKNFTPQHSASLALVVFYTDYQSRSHLLQWFALCFELCNFETTKEPPLSCRLIQTLVSRVFTTIISGPQYF</sequence>
<dbReference type="STRING" id="74649.A0A2P6P2V9"/>
<dbReference type="Gramene" id="PRQ16264">
    <property type="protein sequence ID" value="PRQ16264"/>
    <property type="gene ID" value="RchiOBHm_Chr7g0182321"/>
</dbReference>
<reference evidence="1 2" key="1">
    <citation type="journal article" date="2018" name="Nat. Genet.">
        <title>The Rosa genome provides new insights in the design of modern roses.</title>
        <authorList>
            <person name="Bendahmane M."/>
        </authorList>
    </citation>
    <scope>NUCLEOTIDE SEQUENCE [LARGE SCALE GENOMIC DNA]</scope>
    <source>
        <strain evidence="2">cv. Old Blush</strain>
    </source>
</reference>
<proteinExistence type="predicted"/>
<keyword evidence="2" id="KW-1185">Reference proteome</keyword>
<accession>A0A2P6P2V9</accession>
<name>A0A2P6P2V9_ROSCH</name>
<comment type="caution">
    <text evidence="1">The sequence shown here is derived from an EMBL/GenBank/DDBJ whole genome shotgun (WGS) entry which is preliminary data.</text>
</comment>
<dbReference type="Proteomes" id="UP000238479">
    <property type="component" value="Chromosome 7"/>
</dbReference>
<organism evidence="1 2">
    <name type="scientific">Rosa chinensis</name>
    <name type="common">China rose</name>
    <dbReference type="NCBI Taxonomy" id="74649"/>
    <lineage>
        <taxon>Eukaryota</taxon>
        <taxon>Viridiplantae</taxon>
        <taxon>Streptophyta</taxon>
        <taxon>Embryophyta</taxon>
        <taxon>Tracheophyta</taxon>
        <taxon>Spermatophyta</taxon>
        <taxon>Magnoliopsida</taxon>
        <taxon>eudicotyledons</taxon>
        <taxon>Gunneridae</taxon>
        <taxon>Pentapetalae</taxon>
        <taxon>rosids</taxon>
        <taxon>fabids</taxon>
        <taxon>Rosales</taxon>
        <taxon>Rosaceae</taxon>
        <taxon>Rosoideae</taxon>
        <taxon>Rosoideae incertae sedis</taxon>
        <taxon>Rosa</taxon>
    </lineage>
</organism>
<evidence type="ECO:0000313" key="2">
    <source>
        <dbReference type="Proteomes" id="UP000238479"/>
    </source>
</evidence>
<gene>
    <name evidence="1" type="ORF">RchiOBHm_Chr7g0182321</name>
</gene>
<evidence type="ECO:0000313" key="1">
    <source>
        <dbReference type="EMBL" id="PRQ16264.1"/>
    </source>
</evidence>